<evidence type="ECO:0000256" key="3">
    <source>
        <dbReference type="ARBA" id="ARBA00022475"/>
    </source>
</evidence>
<evidence type="ECO:0000313" key="12">
    <source>
        <dbReference type="Proteomes" id="UP000265930"/>
    </source>
</evidence>
<dbReference type="OrthoDB" id="9805239at2"/>
<evidence type="ECO:0000313" key="10">
    <source>
        <dbReference type="EMBL" id="RII36069.1"/>
    </source>
</evidence>
<dbReference type="Proteomes" id="UP000191056">
    <property type="component" value="Unassembled WGS sequence"/>
</dbReference>
<dbReference type="AlphaFoldDB" id="A0A1V4IMZ2"/>
<accession>A0A1V4IMZ2</accession>
<name>A0A1V4IMZ2_9CLOT</name>
<dbReference type="PANTHER" id="PTHR32322">
    <property type="entry name" value="INNER MEMBRANE TRANSPORTER"/>
    <property type="match status" value="1"/>
</dbReference>
<evidence type="ECO:0000313" key="11">
    <source>
        <dbReference type="Proteomes" id="UP000191056"/>
    </source>
</evidence>
<feature type="transmembrane region" description="Helical" evidence="7">
    <location>
        <begin position="181"/>
        <end position="202"/>
    </location>
</feature>
<dbReference type="STRING" id="225345.CLCHR_25780"/>
<evidence type="ECO:0000256" key="4">
    <source>
        <dbReference type="ARBA" id="ARBA00022692"/>
    </source>
</evidence>
<keyword evidence="4 7" id="KW-0812">Transmembrane</keyword>
<dbReference type="RefSeq" id="WP_079440196.1">
    <property type="nucleotide sequence ID" value="NZ_JBLZIA010000001.1"/>
</dbReference>
<keyword evidence="6 7" id="KW-0472">Membrane</keyword>
<evidence type="ECO:0000256" key="2">
    <source>
        <dbReference type="ARBA" id="ARBA00007362"/>
    </source>
</evidence>
<feature type="domain" description="EamA" evidence="8">
    <location>
        <begin position="7"/>
        <end position="139"/>
    </location>
</feature>
<dbReference type="PANTHER" id="PTHR32322:SF18">
    <property type="entry name" value="S-ADENOSYLMETHIONINE_S-ADENOSYLHOMOCYSTEINE TRANSPORTER"/>
    <property type="match status" value="1"/>
</dbReference>
<feature type="transmembrane region" description="Helical" evidence="7">
    <location>
        <begin position="245"/>
        <end position="262"/>
    </location>
</feature>
<dbReference type="GO" id="GO:0005886">
    <property type="term" value="C:plasma membrane"/>
    <property type="evidence" value="ECO:0007669"/>
    <property type="project" value="UniProtKB-SubCell"/>
</dbReference>
<dbReference type="SUPFAM" id="SSF103481">
    <property type="entry name" value="Multidrug resistance efflux transporter EmrE"/>
    <property type="match status" value="2"/>
</dbReference>
<sequence length="308" mass="34671">MKSKIIFANLMAILTILIWGTTFISTKILLTELSPEEILAYRFFIAFLILIVICPKNFKFLPLKEEMLFVLLGASGISLYYWTENLALKYTYASNVGLISSSIPIFTALISHFIFNNEKFTVNMLFGFIIAFIGISIVIYNGKVLRLNPRGDFMAIISAILFSIYSVLIKKVDNKYDQLLIVKKTFFYGVITMLPILFITKVNITKVPNLRTDIILNLLFLSIFASVLCFLMWNKAVKVIGAVKTTNYIYFVPIITMISSSIVLGEKISGLMILGGMLIFCGVYVSQGKWGNNILNFKINKADNISGS</sequence>
<comment type="caution">
    <text evidence="9">The sequence shown here is derived from an EMBL/GenBank/DDBJ whole genome shotgun (WGS) entry which is preliminary data.</text>
</comment>
<dbReference type="Pfam" id="PF00892">
    <property type="entry name" value="EamA"/>
    <property type="match status" value="2"/>
</dbReference>
<evidence type="ECO:0000256" key="1">
    <source>
        <dbReference type="ARBA" id="ARBA00004651"/>
    </source>
</evidence>
<evidence type="ECO:0000256" key="5">
    <source>
        <dbReference type="ARBA" id="ARBA00022989"/>
    </source>
</evidence>
<gene>
    <name evidence="9" type="primary">eamA_3</name>
    <name evidence="9" type="ORF">CLCHR_25780</name>
    <name evidence="10" type="ORF">D2A34_01465</name>
</gene>
<feature type="transmembrane region" description="Helical" evidence="7">
    <location>
        <begin position="38"/>
        <end position="55"/>
    </location>
</feature>
<keyword evidence="5 7" id="KW-1133">Transmembrane helix</keyword>
<feature type="domain" description="EamA" evidence="8">
    <location>
        <begin position="150"/>
        <end position="285"/>
    </location>
</feature>
<evidence type="ECO:0000256" key="6">
    <source>
        <dbReference type="ARBA" id="ARBA00023136"/>
    </source>
</evidence>
<feature type="transmembrane region" description="Helical" evidence="7">
    <location>
        <begin position="268"/>
        <end position="285"/>
    </location>
</feature>
<feature type="transmembrane region" description="Helical" evidence="7">
    <location>
        <begin position="153"/>
        <end position="169"/>
    </location>
</feature>
<reference evidence="9 11" key="1">
    <citation type="submission" date="2017-03" db="EMBL/GenBank/DDBJ databases">
        <title>Genome sequence of Clostridium chromiireducens DSM 23318.</title>
        <authorList>
            <person name="Poehlein A."/>
            <person name="Daniel R."/>
        </authorList>
    </citation>
    <scope>NUCLEOTIDE SEQUENCE [LARGE SCALE GENOMIC DNA]</scope>
    <source>
        <strain evidence="9 11">DSM 23318</strain>
    </source>
</reference>
<evidence type="ECO:0000259" key="8">
    <source>
        <dbReference type="Pfam" id="PF00892"/>
    </source>
</evidence>
<feature type="transmembrane region" description="Helical" evidence="7">
    <location>
        <begin position="122"/>
        <end position="141"/>
    </location>
</feature>
<evidence type="ECO:0000313" key="9">
    <source>
        <dbReference type="EMBL" id="OPJ61253.1"/>
    </source>
</evidence>
<feature type="transmembrane region" description="Helical" evidence="7">
    <location>
        <begin position="7"/>
        <end position="26"/>
    </location>
</feature>
<keyword evidence="11" id="KW-1185">Reference proteome</keyword>
<comment type="similarity">
    <text evidence="2">Belongs to the EamA transporter family.</text>
</comment>
<feature type="transmembrane region" description="Helical" evidence="7">
    <location>
        <begin position="95"/>
        <end position="115"/>
    </location>
</feature>
<organism evidence="9 11">
    <name type="scientific">Clostridium chromiireducens</name>
    <dbReference type="NCBI Taxonomy" id="225345"/>
    <lineage>
        <taxon>Bacteria</taxon>
        <taxon>Bacillati</taxon>
        <taxon>Bacillota</taxon>
        <taxon>Clostridia</taxon>
        <taxon>Eubacteriales</taxon>
        <taxon>Clostridiaceae</taxon>
        <taxon>Clostridium</taxon>
    </lineage>
</organism>
<protein>
    <submittedName>
        <fullName evidence="10">DMT family transporter</fullName>
    </submittedName>
    <submittedName>
        <fullName evidence="9">Putative amino-acid metabolite efflux pump</fullName>
    </submittedName>
</protein>
<reference evidence="10 12" key="2">
    <citation type="submission" date="2018-08" db="EMBL/GenBank/DDBJ databases">
        <title>Genome of Clostridium chromiireducens C1, DSM12136.</title>
        <authorList>
            <person name="Xing M."/>
            <person name="Wei Y."/>
            <person name="Ang E.L."/>
            <person name="Zhao H."/>
            <person name="Zhang Y."/>
        </authorList>
    </citation>
    <scope>NUCLEOTIDE SEQUENCE [LARGE SCALE GENOMIC DNA]</scope>
    <source>
        <strain evidence="10 12">C1</strain>
    </source>
</reference>
<dbReference type="InterPro" id="IPR037185">
    <property type="entry name" value="EmrE-like"/>
</dbReference>
<dbReference type="Proteomes" id="UP000265930">
    <property type="component" value="Unassembled WGS sequence"/>
</dbReference>
<proteinExistence type="inferred from homology"/>
<comment type="subcellular location">
    <subcellularLocation>
        <location evidence="1">Cell membrane</location>
        <topology evidence="1">Multi-pass membrane protein</topology>
    </subcellularLocation>
</comment>
<dbReference type="EMBL" id="MZGT01000032">
    <property type="protein sequence ID" value="OPJ61253.1"/>
    <property type="molecule type" value="Genomic_DNA"/>
</dbReference>
<feature type="transmembrane region" description="Helical" evidence="7">
    <location>
        <begin position="67"/>
        <end position="83"/>
    </location>
</feature>
<evidence type="ECO:0000256" key="7">
    <source>
        <dbReference type="SAM" id="Phobius"/>
    </source>
</evidence>
<feature type="transmembrane region" description="Helical" evidence="7">
    <location>
        <begin position="214"/>
        <end position="233"/>
    </location>
</feature>
<keyword evidence="3" id="KW-1003">Cell membrane</keyword>
<dbReference type="InterPro" id="IPR050638">
    <property type="entry name" value="AA-Vitamin_Transporters"/>
</dbReference>
<dbReference type="InterPro" id="IPR000620">
    <property type="entry name" value="EamA_dom"/>
</dbReference>
<dbReference type="EMBL" id="QXDJ01000001">
    <property type="protein sequence ID" value="RII36069.1"/>
    <property type="molecule type" value="Genomic_DNA"/>
</dbReference>